<dbReference type="PANTHER" id="PTHR41967">
    <property type="entry name" value="FI19406P1-RELATED"/>
    <property type="match status" value="1"/>
</dbReference>
<dbReference type="Pfam" id="PF15994">
    <property type="entry name" value="DUF4770"/>
    <property type="match status" value="1"/>
</dbReference>
<sequence>MLDVPKWYLGLSDYQETAIRELAADLRDDFEQGTSFRVEKSLCRLGLSPLISKKKIRTMVQLSRGNDLAFLFFILEGYYISARKNGEYTTNEKLLMMTMAKIDLLPTLRELDRILPPPQLSALDLKRQQRSELHTQKTNTSQVLPPKCSKKSKKLPYFQRQPRPKEIVVKYTSKPPNHIASFPFWSLDHPPQYGSPTEPPWFSEYNLNPVGRLVKSTVGEAVDKYFNHLNQIKVLETKARVSRRAAAALEKAKQAFTDEPLMCAYHQFMVGEMQLVKDELTVLARDRVMELLDVTMPYRKLRQRRILAQLEHDVDVCMKRYSLKMEQTTVHTISKADCVLCQVKSVALPVPKAQDKKGRALIGDSLHLANTDVTNKCVGVRLTGGGLRREPVNFAGPLDTCVTSPEVNVKIFDPANPICNSGKKNQRISFLLDDRKLKQLRSNRKDQPVQVRFQGKQTKKTFFVAPSDHKPYLFKYKRIFNVPADTSEDDIDKLETDVSGCRLTNSCSSSDDTSDHSTHSHEDRKADIVNAVVRCAKEIWMKGVNMKRAEMEQAEADQAAKSTVTTDLQYDTTNFDPDNSELMNRMLQDGMKELRKNQRYVLASLPNAHKLPVLQEWIKRRYGKQYTEAEVQKSIQESVKIFEMITLLQGRPPAADLMGMDQLPIEKENYNYAKAAKALGDKVRAAYYQKLNDIYMNHTRACWYAMGNYQCPGGPPRKVFYAYMSANTRDIMR</sequence>
<feature type="domain" description="DUF4770" evidence="2">
    <location>
        <begin position="42"/>
        <end position="215"/>
    </location>
</feature>
<keyword evidence="5" id="KW-1185">Reference proteome</keyword>
<dbReference type="Pfam" id="PF15995">
    <property type="entry name" value="DUF4771"/>
    <property type="match status" value="1"/>
</dbReference>
<dbReference type="InterPro" id="IPR031935">
    <property type="entry name" value="DUF4770"/>
</dbReference>
<dbReference type="EMBL" id="JAJJHW010003889">
    <property type="protein sequence ID" value="KAH8355241.1"/>
    <property type="molecule type" value="Genomic_DNA"/>
</dbReference>
<dbReference type="AlphaFoldDB" id="A0AAD4JS45"/>
<organism evidence="4 5">
    <name type="scientific">Drosophila rubida</name>
    <dbReference type="NCBI Taxonomy" id="30044"/>
    <lineage>
        <taxon>Eukaryota</taxon>
        <taxon>Metazoa</taxon>
        <taxon>Ecdysozoa</taxon>
        <taxon>Arthropoda</taxon>
        <taxon>Hexapoda</taxon>
        <taxon>Insecta</taxon>
        <taxon>Pterygota</taxon>
        <taxon>Neoptera</taxon>
        <taxon>Endopterygota</taxon>
        <taxon>Diptera</taxon>
        <taxon>Brachycera</taxon>
        <taxon>Muscomorpha</taxon>
        <taxon>Ephydroidea</taxon>
        <taxon>Drosophilidae</taxon>
        <taxon>Drosophila</taxon>
    </lineage>
</organism>
<feature type="compositionally biased region" description="Basic and acidic residues" evidence="1">
    <location>
        <begin position="513"/>
        <end position="524"/>
    </location>
</feature>
<dbReference type="PANTHER" id="PTHR41967:SF6">
    <property type="entry name" value="FI19406P1-RELATED"/>
    <property type="match status" value="1"/>
</dbReference>
<accession>A0AAD4JS45</accession>
<name>A0AAD4JS45_9MUSC</name>
<gene>
    <name evidence="4" type="ORF">KR093_009392</name>
</gene>
<reference evidence="4" key="1">
    <citation type="journal article" date="2021" name="Mol. Ecol. Resour.">
        <title>Phylogenomic analyses of the genus Drosophila reveals genomic signals of climate adaptation.</title>
        <authorList>
            <person name="Li F."/>
            <person name="Rane R.V."/>
            <person name="Luria V."/>
            <person name="Xiong Z."/>
            <person name="Chen J."/>
            <person name="Li Z."/>
            <person name="Catullo R.A."/>
            <person name="Griffin P.C."/>
            <person name="Schiffer M."/>
            <person name="Pearce S."/>
            <person name="Lee S.F."/>
            <person name="McElroy K."/>
            <person name="Stocker A."/>
            <person name="Shirriffs J."/>
            <person name="Cockerell F."/>
            <person name="Coppin C."/>
            <person name="Sgro C.M."/>
            <person name="Karger A."/>
            <person name="Cain J.W."/>
            <person name="Weber J.A."/>
            <person name="Santpere G."/>
            <person name="Kirschner M.W."/>
            <person name="Hoffmann A.A."/>
            <person name="Oakeshott J.G."/>
            <person name="Zhang G."/>
        </authorList>
    </citation>
    <scope>NUCLEOTIDE SEQUENCE</scope>
    <source>
        <strain evidence="4">BGI-SZ-2011g</strain>
    </source>
</reference>
<protein>
    <submittedName>
        <fullName evidence="4">Uncharacterized protein</fullName>
    </submittedName>
</protein>
<evidence type="ECO:0000313" key="4">
    <source>
        <dbReference type="EMBL" id="KAH8355241.1"/>
    </source>
</evidence>
<feature type="region of interest" description="Disordered" evidence="1">
    <location>
        <begin position="505"/>
        <end position="524"/>
    </location>
</feature>
<evidence type="ECO:0000313" key="5">
    <source>
        <dbReference type="Proteomes" id="UP001200034"/>
    </source>
</evidence>
<dbReference type="InterPro" id="IPR031936">
    <property type="entry name" value="DUF4771"/>
</dbReference>
<evidence type="ECO:0000259" key="2">
    <source>
        <dbReference type="Pfam" id="PF15994"/>
    </source>
</evidence>
<evidence type="ECO:0000259" key="3">
    <source>
        <dbReference type="Pfam" id="PF15995"/>
    </source>
</evidence>
<proteinExistence type="predicted"/>
<feature type="non-terminal residue" evidence="4">
    <location>
        <position position="1"/>
    </location>
</feature>
<feature type="domain" description="DUF4771" evidence="3">
    <location>
        <begin position="573"/>
        <end position="731"/>
    </location>
</feature>
<dbReference type="Proteomes" id="UP001200034">
    <property type="component" value="Unassembled WGS sequence"/>
</dbReference>
<feature type="region of interest" description="Disordered" evidence="1">
    <location>
        <begin position="127"/>
        <end position="149"/>
    </location>
</feature>
<evidence type="ECO:0000256" key="1">
    <source>
        <dbReference type="SAM" id="MobiDB-lite"/>
    </source>
</evidence>
<comment type="caution">
    <text evidence="4">The sequence shown here is derived from an EMBL/GenBank/DDBJ whole genome shotgun (WGS) entry which is preliminary data.</text>
</comment>